<proteinExistence type="predicted"/>
<evidence type="ECO:0000259" key="5">
    <source>
        <dbReference type="PROSITE" id="PS50975"/>
    </source>
</evidence>
<dbReference type="RefSeq" id="WP_110171466.1">
    <property type="nucleotide sequence ID" value="NZ_CP015136.1"/>
</dbReference>
<dbReference type="PROSITE" id="PS50975">
    <property type="entry name" value="ATP_GRASP"/>
    <property type="match status" value="1"/>
</dbReference>
<dbReference type="KEGG" id="abac:LuPra_02966"/>
<name>A0A143PMC5_LUTPR</name>
<dbReference type="InterPro" id="IPR040570">
    <property type="entry name" value="LAL_C2"/>
</dbReference>
<dbReference type="AlphaFoldDB" id="A0A143PMC5"/>
<reference evidence="7" key="2">
    <citation type="submission" date="2016-04" db="EMBL/GenBank/DDBJ databases">
        <title>First Complete Genome Sequence of a Subdivision 6 Acidobacterium.</title>
        <authorList>
            <person name="Huang S."/>
            <person name="Vieira S."/>
            <person name="Bunk B."/>
            <person name="Riedel T."/>
            <person name="Sproeer C."/>
            <person name="Overmann J."/>
        </authorList>
    </citation>
    <scope>NUCLEOTIDE SEQUENCE [LARGE SCALE GENOMIC DNA]</scope>
    <source>
        <strain evidence="7">DSM 100886 HEG_-6_39</strain>
    </source>
</reference>
<dbReference type="Pfam" id="PF18603">
    <property type="entry name" value="LAL_C2"/>
    <property type="match status" value="1"/>
</dbReference>
<reference evidence="6 7" key="1">
    <citation type="journal article" date="2016" name="Genome Announc.">
        <title>First Complete Genome Sequence of a Subdivision 6 Acidobacterium Strain.</title>
        <authorList>
            <person name="Huang S."/>
            <person name="Vieira S."/>
            <person name="Bunk B."/>
            <person name="Riedel T."/>
            <person name="Sproer C."/>
            <person name="Overmann J."/>
        </authorList>
    </citation>
    <scope>NUCLEOTIDE SEQUENCE [LARGE SCALE GENOMIC DNA]</scope>
    <source>
        <strain evidence="7">DSM 100886 HEG_-6_39</strain>
    </source>
</reference>
<keyword evidence="2 4" id="KW-0547">Nucleotide-binding</keyword>
<protein>
    <submittedName>
        <fullName evidence="6">Argininosuccinate lyase</fullName>
    </submittedName>
</protein>
<evidence type="ECO:0000313" key="7">
    <source>
        <dbReference type="Proteomes" id="UP000076079"/>
    </source>
</evidence>
<keyword evidence="3 4" id="KW-0067">ATP-binding</keyword>
<dbReference type="PANTHER" id="PTHR43585:SF2">
    <property type="entry name" value="ATP-GRASP ENZYME FSQD"/>
    <property type="match status" value="1"/>
</dbReference>
<dbReference type="Gene3D" id="3.30.470.20">
    <property type="entry name" value="ATP-grasp fold, B domain"/>
    <property type="match status" value="1"/>
</dbReference>
<feature type="domain" description="ATP-grasp" evidence="5">
    <location>
        <begin position="112"/>
        <end position="321"/>
    </location>
</feature>
<dbReference type="InterPro" id="IPR011761">
    <property type="entry name" value="ATP-grasp"/>
</dbReference>
<evidence type="ECO:0000256" key="3">
    <source>
        <dbReference type="ARBA" id="ARBA00022840"/>
    </source>
</evidence>
<sequence>MSTVLLCTTTLGYQARAFDAAARRAGVTLRIVSDRCDHLDDPWGDSAIPARFDRNAAHVTPVLAALEGMPVDGVLAVGDRPAWLAAHIAQARGLPWHAPEAVAVATNKLMARGRMLAAGLPVPWFVSLPVHGDEDLDRLTRVRFPCVVKPIGLSASRGVMRVDSLAGLLAARERLAALLARVDVRASASADDDVLIVEGFVPGQEFALDGVLEQGALRVFALFEKPDPLDGPFFEETIYVTPARLAPARQHLVAGHIARAALALGLHHGPIHAECRVDGDDIVVLEVAPRPIGGLCARSIPVVAPDGTRCGLEDALLAHALGQSLDRYGHQALASGVLMVPVPETGRLRSVEGVDAVREMPSVTGVEITAKSGSMLETLPEGGTYPGFVFAEGAQPGDVIDALREASRRLRLVMDRTLPISRG</sequence>
<dbReference type="Pfam" id="PF13535">
    <property type="entry name" value="ATP-grasp_4"/>
    <property type="match status" value="1"/>
</dbReference>
<evidence type="ECO:0000256" key="1">
    <source>
        <dbReference type="ARBA" id="ARBA00022598"/>
    </source>
</evidence>
<dbReference type="Proteomes" id="UP000076079">
    <property type="component" value="Chromosome"/>
</dbReference>
<evidence type="ECO:0000256" key="2">
    <source>
        <dbReference type="ARBA" id="ARBA00022741"/>
    </source>
</evidence>
<keyword evidence="7" id="KW-1185">Reference proteome</keyword>
<accession>A0A143PMC5</accession>
<dbReference type="GO" id="GO:0005524">
    <property type="term" value="F:ATP binding"/>
    <property type="evidence" value="ECO:0007669"/>
    <property type="project" value="UniProtKB-UniRule"/>
</dbReference>
<dbReference type="GO" id="GO:0016874">
    <property type="term" value="F:ligase activity"/>
    <property type="evidence" value="ECO:0007669"/>
    <property type="project" value="UniProtKB-KW"/>
</dbReference>
<organism evidence="6 7">
    <name type="scientific">Luteitalea pratensis</name>
    <dbReference type="NCBI Taxonomy" id="1855912"/>
    <lineage>
        <taxon>Bacteria</taxon>
        <taxon>Pseudomonadati</taxon>
        <taxon>Acidobacteriota</taxon>
        <taxon>Vicinamibacteria</taxon>
        <taxon>Vicinamibacterales</taxon>
        <taxon>Vicinamibacteraceae</taxon>
        <taxon>Luteitalea</taxon>
    </lineage>
</organism>
<gene>
    <name evidence="6" type="ORF">LuPra_02966</name>
</gene>
<evidence type="ECO:0000313" key="6">
    <source>
        <dbReference type="EMBL" id="AMY09742.1"/>
    </source>
</evidence>
<dbReference type="OrthoDB" id="9803907at2"/>
<dbReference type="InterPro" id="IPR052032">
    <property type="entry name" value="ATP-dep_AA_Ligase"/>
</dbReference>
<dbReference type="GO" id="GO:0046872">
    <property type="term" value="F:metal ion binding"/>
    <property type="evidence" value="ECO:0007669"/>
    <property type="project" value="InterPro"/>
</dbReference>
<keyword evidence="6" id="KW-0456">Lyase</keyword>
<dbReference type="PANTHER" id="PTHR43585">
    <property type="entry name" value="FUMIPYRROLE BIOSYNTHESIS PROTEIN C"/>
    <property type="match status" value="1"/>
</dbReference>
<keyword evidence="1" id="KW-0436">Ligase</keyword>
<evidence type="ECO:0000256" key="4">
    <source>
        <dbReference type="PROSITE-ProRule" id="PRU00409"/>
    </source>
</evidence>
<dbReference type="EMBL" id="CP015136">
    <property type="protein sequence ID" value="AMY09742.1"/>
    <property type="molecule type" value="Genomic_DNA"/>
</dbReference>
<dbReference type="GO" id="GO:0016829">
    <property type="term" value="F:lyase activity"/>
    <property type="evidence" value="ECO:0007669"/>
    <property type="project" value="UniProtKB-KW"/>
</dbReference>
<dbReference type="SUPFAM" id="SSF56059">
    <property type="entry name" value="Glutathione synthetase ATP-binding domain-like"/>
    <property type="match status" value="1"/>
</dbReference>
<dbReference type="STRING" id="1855912.LuPra_02966"/>